<dbReference type="RefSeq" id="WP_310032935.1">
    <property type="nucleotide sequence ID" value="NZ_JAVDRL010000009.1"/>
</dbReference>
<accession>A0ABU1N1V9</accession>
<organism evidence="3 4">
    <name type="scientific">Caulobacter rhizosphaerae</name>
    <dbReference type="NCBI Taxonomy" id="2010972"/>
    <lineage>
        <taxon>Bacteria</taxon>
        <taxon>Pseudomonadati</taxon>
        <taxon>Pseudomonadota</taxon>
        <taxon>Alphaproteobacteria</taxon>
        <taxon>Caulobacterales</taxon>
        <taxon>Caulobacteraceae</taxon>
        <taxon>Caulobacter</taxon>
    </lineage>
</organism>
<reference evidence="3 4" key="1">
    <citation type="submission" date="2023-07" db="EMBL/GenBank/DDBJ databases">
        <title>Sorghum-associated microbial communities from plants grown in Nebraska, USA.</title>
        <authorList>
            <person name="Schachtman D."/>
        </authorList>
    </citation>
    <scope>NUCLEOTIDE SEQUENCE [LARGE SCALE GENOMIC DNA]</scope>
    <source>
        <strain evidence="3 4">DS2154</strain>
    </source>
</reference>
<keyword evidence="2" id="KW-1133">Transmembrane helix</keyword>
<keyword evidence="4" id="KW-1185">Reference proteome</keyword>
<gene>
    <name evidence="3" type="ORF">J2800_003176</name>
</gene>
<feature type="transmembrane region" description="Helical" evidence="2">
    <location>
        <begin position="20"/>
        <end position="44"/>
    </location>
</feature>
<comment type="caution">
    <text evidence="3">The sequence shown here is derived from an EMBL/GenBank/DDBJ whole genome shotgun (WGS) entry which is preliminary data.</text>
</comment>
<feature type="region of interest" description="Disordered" evidence="1">
    <location>
        <begin position="46"/>
        <end position="65"/>
    </location>
</feature>
<proteinExistence type="predicted"/>
<keyword evidence="2" id="KW-0472">Membrane</keyword>
<keyword evidence="2" id="KW-0812">Transmembrane</keyword>
<protein>
    <submittedName>
        <fullName evidence="3">Uncharacterized protein</fullName>
    </submittedName>
</protein>
<dbReference type="Proteomes" id="UP001262754">
    <property type="component" value="Unassembled WGS sequence"/>
</dbReference>
<name>A0ABU1N1V9_9CAUL</name>
<evidence type="ECO:0000313" key="3">
    <source>
        <dbReference type="EMBL" id="MDR6532418.1"/>
    </source>
</evidence>
<sequence length="65" mass="6715">MAETPRGAPSRAPRSLKAPLGAAATAVDWATLALLGVATVALAVSTRLPSRRRRKDAPAARPPET</sequence>
<evidence type="ECO:0000256" key="1">
    <source>
        <dbReference type="SAM" id="MobiDB-lite"/>
    </source>
</evidence>
<dbReference type="EMBL" id="JAVDRL010000009">
    <property type="protein sequence ID" value="MDR6532418.1"/>
    <property type="molecule type" value="Genomic_DNA"/>
</dbReference>
<evidence type="ECO:0000313" key="4">
    <source>
        <dbReference type="Proteomes" id="UP001262754"/>
    </source>
</evidence>
<evidence type="ECO:0000256" key="2">
    <source>
        <dbReference type="SAM" id="Phobius"/>
    </source>
</evidence>